<feature type="region of interest" description="Disordered" evidence="1">
    <location>
        <begin position="974"/>
        <end position="997"/>
    </location>
</feature>
<dbReference type="Proteomes" id="UP001158297">
    <property type="component" value="Unassembled WGS sequence"/>
</dbReference>
<accession>A0AA42HQ92</accession>
<dbReference type="NCBIfam" id="NF041492">
    <property type="entry name" value="MobF"/>
    <property type="match status" value="1"/>
</dbReference>
<dbReference type="Gene3D" id="3.40.50.300">
    <property type="entry name" value="P-loop containing nucleotide triphosphate hydrolases"/>
    <property type="match status" value="2"/>
</dbReference>
<dbReference type="AlphaFoldDB" id="A0AA42HQ92"/>
<dbReference type="SMART" id="SM00382">
    <property type="entry name" value="AAA"/>
    <property type="match status" value="1"/>
</dbReference>
<evidence type="ECO:0000313" key="3">
    <source>
        <dbReference type="EMBL" id="MDH0362188.1"/>
    </source>
</evidence>
<evidence type="ECO:0000313" key="4">
    <source>
        <dbReference type="Proteomes" id="UP001158297"/>
    </source>
</evidence>
<dbReference type="SUPFAM" id="SSF52540">
    <property type="entry name" value="P-loop containing nucleoside triphosphate hydrolases"/>
    <property type="match status" value="2"/>
</dbReference>
<sequence>MFKIEKTGKNAFKYLTDCEKQHNGLNNQFFAQYLEADNKHFKAILSGGMADDMGLEYSTDVFKSLMSGECPEALRNKIPYDLKNGKSFVNIKADYQAGTDLLSAPPKSVSMEFSLSDYDGKKKIVEAMRETDLEIQKFIAMKVKPSCDRGEYKDFDPSKTKIMVATFTHYEDRQIDPHIHNHGVLMNFAEFTFNEVNEKGEMVEVKKVLALDVEDIFKTQLEMSSMYDTILNARLRDKGYKTEYAQTSEGHQTFRLCGFTEAQEKGVSKRGEEIKEFIEQQKKKGKHFANMTMAEAEYKKLAQSQTREEKKELSTEEIWKTIRDETEKVMTKDEISNKNKVQKLGVNQIEKFDMNAFLERNIFNTNTYVSETELRKELSNALRFCGNHTSFVGLEKEINKQIERMKDPRNLGINALVEVDGAFTKLSTYQNEKKSLENLLLLSSKNSNDEQSKAQEQRNLLLLDKFKSESKFELNAGQEDACALVAKNNGLTVIVGDAGTGKTTSVIKFAAEMNKANGVNVFGLSTQTTTAEALEEAGIDKNNCLNTKLFLTKCYDKTGRFNREFIERNQNSVFIIDEAGMVGAEDYKKITDVVVATNSKLIIVGDQKQLSSVSYGHTFEQIQEELDKSFISRLDINTRQKEGASKEIAEAYRDKNIDKVFELLDRENCLITEKTSKKTIERLVNDYFEDKDSSKIIICGTNQEIDAVNGICRERVISEEIEKSKLDKKYKSSYDFKNQYEITVSRPTANGSRKKDLMFCAGDEVVFLKNMKGSVNNGQTGKITSIKKNNSGFDVVANVDGKEVKFNTNEYSYFNHSFALSSHKSQGKTYNNTYHLGSSKTTSNKSYVDGSRHRNQYKLYIDEKSVENFKKNAAKSSRKVTTIGNKTVEDAYAAYLKSIKTAPLSNQHLIGGIIKDNTEKYANSMSNKPLPSDREILEKYEMKQRQKRIDEELRQREIELQRKLADIERIEQNYKNQQNAMTLQKPTPYNSGRGMSR</sequence>
<reference evidence="3" key="1">
    <citation type="submission" date="2022-09" db="EMBL/GenBank/DDBJ databases">
        <title>Intensive care unit water sources are persistently colonized with multi-drug resistant bacteria and are the site of extensive horizontal gene transfer of antibiotic resistance genes.</title>
        <authorList>
            <person name="Diorio-Toth L."/>
        </authorList>
    </citation>
    <scope>NUCLEOTIDE SEQUENCE</scope>
    <source>
        <strain evidence="3">GD04130</strain>
    </source>
</reference>
<dbReference type="EMBL" id="JAODZU010000003">
    <property type="protein sequence ID" value="MDH0362188.1"/>
    <property type="molecule type" value="Genomic_DNA"/>
</dbReference>
<dbReference type="Pfam" id="PF08751">
    <property type="entry name" value="TrwC"/>
    <property type="match status" value="1"/>
</dbReference>
<dbReference type="RefSeq" id="WP_279859772.1">
    <property type="nucleotide sequence ID" value="NZ_JAODZU010000003.1"/>
</dbReference>
<protein>
    <submittedName>
        <fullName evidence="3">Relaxase domain-containing protein</fullName>
    </submittedName>
</protein>
<organism evidence="3 4">
    <name type="scientific">Comamonas aquatica</name>
    <dbReference type="NCBI Taxonomy" id="225991"/>
    <lineage>
        <taxon>Bacteria</taxon>
        <taxon>Pseudomonadati</taxon>
        <taxon>Pseudomonadota</taxon>
        <taxon>Betaproteobacteria</taxon>
        <taxon>Burkholderiales</taxon>
        <taxon>Comamonadaceae</taxon>
        <taxon>Comamonas</taxon>
    </lineage>
</organism>
<evidence type="ECO:0000259" key="2">
    <source>
        <dbReference type="SMART" id="SM00382"/>
    </source>
</evidence>
<dbReference type="InterPro" id="IPR027417">
    <property type="entry name" value="P-loop_NTPase"/>
</dbReference>
<gene>
    <name evidence="3" type="ORF">N7330_03805</name>
</gene>
<evidence type="ECO:0000256" key="1">
    <source>
        <dbReference type="SAM" id="MobiDB-lite"/>
    </source>
</evidence>
<dbReference type="Gene3D" id="2.30.30.940">
    <property type="match status" value="1"/>
</dbReference>
<dbReference type="InterPro" id="IPR003593">
    <property type="entry name" value="AAA+_ATPase"/>
</dbReference>
<feature type="domain" description="AAA+ ATPase" evidence="2">
    <location>
        <begin position="488"/>
        <end position="642"/>
    </location>
</feature>
<proteinExistence type="predicted"/>
<comment type="caution">
    <text evidence="3">The sequence shown here is derived from an EMBL/GenBank/DDBJ whole genome shotgun (WGS) entry which is preliminary data.</text>
</comment>
<dbReference type="SUPFAM" id="SSF55464">
    <property type="entry name" value="Origin of replication-binding domain, RBD-like"/>
    <property type="match status" value="1"/>
</dbReference>
<name>A0AA42HQ92_9BURK</name>
<feature type="compositionally biased region" description="Polar residues" evidence="1">
    <location>
        <begin position="974"/>
        <end position="990"/>
    </location>
</feature>
<dbReference type="Pfam" id="PF13604">
    <property type="entry name" value="AAA_30"/>
    <property type="match status" value="1"/>
</dbReference>
<dbReference type="InterPro" id="IPR014862">
    <property type="entry name" value="TrwC"/>
</dbReference>